<reference evidence="6 8" key="3">
    <citation type="submission" date="2016-10" db="EMBL/GenBank/DDBJ databases">
        <authorList>
            <person name="Varghese N."/>
            <person name="Submissions S."/>
        </authorList>
    </citation>
    <scope>NUCLEOTIDE SEQUENCE [LARGE SCALE GENOMIC DNA]</scope>
    <source>
        <strain evidence="6 8">Gm-149</strain>
    </source>
</reference>
<feature type="binding site" evidence="3">
    <location>
        <position position="137"/>
    </location>
    <ligand>
        <name>a divalent metal cation</name>
        <dbReference type="ChEBI" id="CHEBI:60240"/>
    </ligand>
</feature>
<comment type="caution">
    <text evidence="5">The sequence shown here is derived from an EMBL/GenBank/DDBJ whole genome shotgun (WGS) entry which is preliminary data.</text>
</comment>
<dbReference type="SUPFAM" id="SSF109854">
    <property type="entry name" value="DinB/YfiT-like putative metalloenzymes"/>
    <property type="match status" value="1"/>
</dbReference>
<dbReference type="Proteomes" id="UP000182367">
    <property type="component" value="Unassembled WGS sequence"/>
</dbReference>
<feature type="binding site" evidence="3">
    <location>
        <position position="47"/>
    </location>
    <ligand>
        <name>a divalent metal cation</name>
        <dbReference type="ChEBI" id="CHEBI:60240"/>
    </ligand>
</feature>
<dbReference type="InterPro" id="IPR034660">
    <property type="entry name" value="DinB/YfiT-like"/>
</dbReference>
<dbReference type="EMBL" id="FNEO01000007">
    <property type="protein sequence ID" value="SDJ81852.1"/>
    <property type="molecule type" value="Genomic_DNA"/>
</dbReference>
<dbReference type="RefSeq" id="WP_066326064.1">
    <property type="nucleotide sequence ID" value="NZ_BJVF01000006.1"/>
</dbReference>
<comment type="similarity">
    <text evidence="1">Belongs to the DinB family.</text>
</comment>
<gene>
    <name evidence="5" type="ORF">FBGL_05255</name>
    <name evidence="4" type="ORF">FGL01_25280</name>
    <name evidence="6" type="ORF">SAMN05192550_2836</name>
</gene>
<dbReference type="InterPro" id="IPR007837">
    <property type="entry name" value="DinB"/>
</dbReference>
<evidence type="ECO:0000313" key="8">
    <source>
        <dbReference type="Proteomes" id="UP000182367"/>
    </source>
</evidence>
<dbReference type="OrthoDB" id="119432at2"/>
<evidence type="ECO:0000256" key="3">
    <source>
        <dbReference type="PIRSR" id="PIRSR607837-1"/>
    </source>
</evidence>
<evidence type="ECO:0000313" key="9">
    <source>
        <dbReference type="Proteomes" id="UP000321579"/>
    </source>
</evidence>
<dbReference type="STRING" id="551990.SAMN05192550_2836"/>
<dbReference type="Proteomes" id="UP000321579">
    <property type="component" value="Unassembled WGS sequence"/>
</dbReference>
<dbReference type="Proteomes" id="UP000093226">
    <property type="component" value="Unassembled WGS sequence"/>
</dbReference>
<dbReference type="AlphaFoldDB" id="A0A1B9DSS8"/>
<reference evidence="7" key="1">
    <citation type="submission" date="2016-03" db="EMBL/GenBank/DDBJ databases">
        <title>Draft genome sequence of Paenibacillus glacialis DSM 22343.</title>
        <authorList>
            <person name="Shin S.-K."/>
            <person name="Yi H."/>
        </authorList>
    </citation>
    <scope>NUCLEOTIDE SEQUENCE [LARGE SCALE GENOMIC DNA]</scope>
    <source>
        <strain evidence="7">NBRC 105008</strain>
    </source>
</reference>
<evidence type="ECO:0000256" key="1">
    <source>
        <dbReference type="ARBA" id="ARBA00008635"/>
    </source>
</evidence>
<organism evidence="5 7">
    <name type="scientific">Flavobacterium glycines</name>
    <dbReference type="NCBI Taxonomy" id="551990"/>
    <lineage>
        <taxon>Bacteria</taxon>
        <taxon>Pseudomonadati</taxon>
        <taxon>Bacteroidota</taxon>
        <taxon>Flavobacteriia</taxon>
        <taxon>Flavobacteriales</taxon>
        <taxon>Flavobacteriaceae</taxon>
        <taxon>Flavobacterium</taxon>
    </lineage>
</organism>
<evidence type="ECO:0000313" key="4">
    <source>
        <dbReference type="EMBL" id="GEL11789.1"/>
    </source>
</evidence>
<keyword evidence="2 3" id="KW-0479">Metal-binding</keyword>
<evidence type="ECO:0000313" key="7">
    <source>
        <dbReference type="Proteomes" id="UP000093226"/>
    </source>
</evidence>
<name>A0A1B9DSS8_9FLAO</name>
<evidence type="ECO:0000313" key="6">
    <source>
        <dbReference type="EMBL" id="SDJ81852.1"/>
    </source>
</evidence>
<dbReference type="Pfam" id="PF05163">
    <property type="entry name" value="DinB"/>
    <property type="match status" value="1"/>
</dbReference>
<accession>A0A1B9DSS8</accession>
<dbReference type="EMBL" id="LVEO01000012">
    <property type="protein sequence ID" value="OCB72732.1"/>
    <property type="molecule type" value="Genomic_DNA"/>
</dbReference>
<protein>
    <submittedName>
        <fullName evidence="5">Damage-inducible protein DinB</fullName>
    </submittedName>
    <submittedName>
        <fullName evidence="6">DinB family protein</fullName>
    </submittedName>
</protein>
<reference evidence="5" key="2">
    <citation type="submission" date="2016-03" db="EMBL/GenBank/DDBJ databases">
        <authorList>
            <person name="Ploux O."/>
        </authorList>
    </citation>
    <scope>NUCLEOTIDE SEQUENCE</scope>
    <source>
        <strain evidence="5">NBRC 105008</strain>
    </source>
</reference>
<reference evidence="4 9" key="4">
    <citation type="submission" date="2019-07" db="EMBL/GenBank/DDBJ databases">
        <title>Whole genome shotgun sequence of Flavobacterium glycines NBRC 105008.</title>
        <authorList>
            <person name="Hosoyama A."/>
            <person name="Uohara A."/>
            <person name="Ohji S."/>
            <person name="Ichikawa N."/>
        </authorList>
    </citation>
    <scope>NUCLEOTIDE SEQUENCE [LARGE SCALE GENOMIC DNA]</scope>
    <source>
        <strain evidence="4 9">NBRC 105008</strain>
    </source>
</reference>
<proteinExistence type="inferred from homology"/>
<evidence type="ECO:0000313" key="5">
    <source>
        <dbReference type="EMBL" id="OCB72732.1"/>
    </source>
</evidence>
<dbReference type="GO" id="GO:0046872">
    <property type="term" value="F:metal ion binding"/>
    <property type="evidence" value="ECO:0007669"/>
    <property type="project" value="UniProtKB-KW"/>
</dbReference>
<evidence type="ECO:0000256" key="2">
    <source>
        <dbReference type="ARBA" id="ARBA00022723"/>
    </source>
</evidence>
<dbReference type="EMBL" id="BJVF01000006">
    <property type="protein sequence ID" value="GEL11789.1"/>
    <property type="molecule type" value="Genomic_DNA"/>
</dbReference>
<keyword evidence="8" id="KW-1185">Reference proteome</keyword>
<sequence>MNTLANLITELDQEYKTTRKFIENFPEGKNDYTPHEKSFKMMPLAVHIVEIFAWPAVILTTSELDFGKNEYKPTILNSKEELMQKLETDYSAGKAALEKAAEKDLEPSWAIKMNGQTLNEWSKYGAIRHALNQITHHRAQLGVYYRLNNIPLPGSYGPSADDQKF</sequence>
<dbReference type="Gene3D" id="1.20.120.450">
    <property type="entry name" value="dinb family like domain"/>
    <property type="match status" value="1"/>
</dbReference>